<accession>A0A940PXR8</accession>
<dbReference type="InterPro" id="IPR038404">
    <property type="entry name" value="TRAP_DctP_sf"/>
</dbReference>
<dbReference type="EMBL" id="JAFIDA010000001">
    <property type="protein sequence ID" value="MBP1327309.1"/>
    <property type="molecule type" value="Genomic_DNA"/>
</dbReference>
<proteinExistence type="inferred from homology"/>
<dbReference type="RefSeq" id="WP_209706083.1">
    <property type="nucleotide sequence ID" value="NZ_JAFIDA010000001.1"/>
</dbReference>
<keyword evidence="3 4" id="KW-0732">Signal</keyword>
<dbReference type="PANTHER" id="PTHR33376">
    <property type="match status" value="1"/>
</dbReference>
<dbReference type="GO" id="GO:0055085">
    <property type="term" value="P:transmembrane transport"/>
    <property type="evidence" value="ECO:0007669"/>
    <property type="project" value="InterPro"/>
</dbReference>
<gene>
    <name evidence="5" type="ORF">JOF28_002541</name>
</gene>
<keyword evidence="6" id="KW-1185">Reference proteome</keyword>
<dbReference type="Pfam" id="PF03480">
    <property type="entry name" value="DctP"/>
    <property type="match status" value="1"/>
</dbReference>
<evidence type="ECO:0000313" key="6">
    <source>
        <dbReference type="Proteomes" id="UP000675163"/>
    </source>
</evidence>
<evidence type="ECO:0000256" key="4">
    <source>
        <dbReference type="SAM" id="SignalP"/>
    </source>
</evidence>
<dbReference type="Gene3D" id="3.40.190.170">
    <property type="entry name" value="Bacterial extracellular solute-binding protein, family 7"/>
    <property type="match status" value="1"/>
</dbReference>
<dbReference type="NCBIfam" id="NF037995">
    <property type="entry name" value="TRAP_S1"/>
    <property type="match status" value="1"/>
</dbReference>
<evidence type="ECO:0000256" key="1">
    <source>
        <dbReference type="ARBA" id="ARBA00009023"/>
    </source>
</evidence>
<evidence type="ECO:0000256" key="3">
    <source>
        <dbReference type="ARBA" id="ARBA00022729"/>
    </source>
</evidence>
<keyword evidence="2" id="KW-0813">Transport</keyword>
<dbReference type="InterPro" id="IPR018389">
    <property type="entry name" value="DctP_fam"/>
</dbReference>
<evidence type="ECO:0000256" key="2">
    <source>
        <dbReference type="ARBA" id="ARBA00022448"/>
    </source>
</evidence>
<dbReference type="PROSITE" id="PS51257">
    <property type="entry name" value="PROKAR_LIPOPROTEIN"/>
    <property type="match status" value="1"/>
</dbReference>
<feature type="chain" id="PRO_5036944326" evidence="4">
    <location>
        <begin position="32"/>
        <end position="425"/>
    </location>
</feature>
<feature type="signal peptide" evidence="4">
    <location>
        <begin position="1"/>
        <end position="31"/>
    </location>
</feature>
<evidence type="ECO:0000313" key="5">
    <source>
        <dbReference type="EMBL" id="MBP1327309.1"/>
    </source>
</evidence>
<dbReference type="AlphaFoldDB" id="A0A940PXR8"/>
<comment type="caution">
    <text evidence="5">The sequence shown here is derived from an EMBL/GenBank/DDBJ whole genome shotgun (WGS) entry which is preliminary data.</text>
</comment>
<dbReference type="Proteomes" id="UP000675163">
    <property type="component" value="Unassembled WGS sequence"/>
</dbReference>
<sequence>MVLNNRSSRALTAIAGIGVLALALSACSSTATEDVKDTTASEEGVAFGASKDDWKAAFADVDSIELRTQSSSAKGAASGKDFEDFVAEIEEWSDGKITFDLGYSSAYASPLEGIDALNDGRLDIAHVIPQYFAEELPLAASLVNMNVISNASPIYGAVSSNVWPLQAGFESEELMAESEELGMVPLAPYWNTGAGALICSAERNNLKELKGAVVAASGALQQEQVSAVGSSPTSMPFTEFYEALQRGAADCVQTTGTSALAVSIPEVAPHVVIDPEASFIAGASMLNFSKATWDALPLVAQQLIWDRTSTFVAGNITKVIGNYQLLNDAVTASGGSIEEFDADAVTAMNDTKPAILSTVAETAGEDFVSNAETLQSDWLQKTADAGFDVDVKYADIQIWLDDNQDSLNEFIQADVAEAVYKPYRP</sequence>
<dbReference type="PANTHER" id="PTHR33376:SF7">
    <property type="entry name" value="C4-DICARBOXYLATE-BINDING PROTEIN DCTB"/>
    <property type="match status" value="1"/>
</dbReference>
<protein>
    <submittedName>
        <fullName evidence="5">TRAP-type C4-dicarboxylate transport system substrate-binding protein</fullName>
    </submittedName>
</protein>
<name>A0A940PXR8_9MICO</name>
<organism evidence="5 6">
    <name type="scientific">Leucobacter exalbidus</name>
    <dbReference type="NCBI Taxonomy" id="662960"/>
    <lineage>
        <taxon>Bacteria</taxon>
        <taxon>Bacillati</taxon>
        <taxon>Actinomycetota</taxon>
        <taxon>Actinomycetes</taxon>
        <taxon>Micrococcales</taxon>
        <taxon>Microbacteriaceae</taxon>
        <taxon>Leucobacter</taxon>
    </lineage>
</organism>
<reference evidence="5" key="1">
    <citation type="submission" date="2021-02" db="EMBL/GenBank/DDBJ databases">
        <title>Sequencing the genomes of 1000 actinobacteria strains.</title>
        <authorList>
            <person name="Klenk H.-P."/>
        </authorList>
    </citation>
    <scope>NUCLEOTIDE SEQUENCE</scope>
    <source>
        <strain evidence="5">DSM 22850</strain>
    </source>
</reference>
<comment type="similarity">
    <text evidence="1">Belongs to the bacterial solute-binding protein 7 family.</text>
</comment>